<dbReference type="FunFam" id="3.30.565.10:FF:000037">
    <property type="entry name" value="Hybrid sensor histidine kinase/response regulator"/>
    <property type="match status" value="1"/>
</dbReference>
<dbReference type="PANTHER" id="PTHR43547:SF2">
    <property type="entry name" value="HYBRID SIGNAL TRANSDUCTION HISTIDINE KINASE C"/>
    <property type="match status" value="1"/>
</dbReference>
<dbReference type="SMART" id="SM00388">
    <property type="entry name" value="HisKA"/>
    <property type="match status" value="1"/>
</dbReference>
<dbReference type="Proteomes" id="UP000014155">
    <property type="component" value="Unassembled WGS sequence"/>
</dbReference>
<dbReference type="SMART" id="SM00387">
    <property type="entry name" value="HATPase_c"/>
    <property type="match status" value="1"/>
</dbReference>
<dbReference type="RefSeq" id="WP_004625661.1">
    <property type="nucleotide sequence ID" value="NZ_AORV01000031.1"/>
</dbReference>
<dbReference type="GO" id="GO:0005524">
    <property type="term" value="F:ATP binding"/>
    <property type="evidence" value="ECO:0007669"/>
    <property type="project" value="UniProtKB-KW"/>
</dbReference>
<dbReference type="GO" id="GO:0000155">
    <property type="term" value="F:phosphorelay sensor kinase activity"/>
    <property type="evidence" value="ECO:0007669"/>
    <property type="project" value="InterPro"/>
</dbReference>
<reference evidence="12 13" key="1">
    <citation type="journal article" date="2013" name="Genome Announc.">
        <title>Draft Genome Sequence of the Cellulolytic, Mesophilic, Anaerobic Bacterium Clostridium termitidis Strain CT1112 (DSM 5398).</title>
        <authorList>
            <person name="Lal S."/>
            <person name="Ramachandran U."/>
            <person name="Zhang X."/>
            <person name="Munir R."/>
            <person name="Sparling R."/>
            <person name="Levin D.B."/>
        </authorList>
    </citation>
    <scope>NUCLEOTIDE SEQUENCE [LARGE SCALE GENOMIC DNA]</scope>
    <source>
        <strain evidence="12 13">CT1112</strain>
    </source>
</reference>
<dbReference type="CDD" id="cd00082">
    <property type="entry name" value="HisKA"/>
    <property type="match status" value="1"/>
</dbReference>
<comment type="catalytic activity">
    <reaction evidence="1">
        <text>ATP + protein L-histidine = ADP + protein N-phospho-L-histidine.</text>
        <dbReference type="EC" id="2.7.13.3"/>
    </reaction>
</comment>
<keyword evidence="10" id="KW-0472">Membrane</keyword>
<keyword evidence="8" id="KW-0902">Two-component regulatory system</keyword>
<dbReference type="InterPro" id="IPR003594">
    <property type="entry name" value="HATPase_dom"/>
</dbReference>
<evidence type="ECO:0000256" key="7">
    <source>
        <dbReference type="ARBA" id="ARBA00022840"/>
    </source>
</evidence>
<dbReference type="Pfam" id="PF00512">
    <property type="entry name" value="HisKA"/>
    <property type="match status" value="1"/>
</dbReference>
<feature type="coiled-coil region" evidence="9">
    <location>
        <begin position="211"/>
        <end position="242"/>
    </location>
</feature>
<sequence>MGIYNLLCNVLVLKNPKELYKKYSKEINEQILRLNIVRIVNIIWVLLFANSILVLTDILIFRGKLAESAYKNVFYLHLSLYPILLFYLALYHIKIKNLNNYKYINLSINIVMIIWSELMSFNAQFIHSQISAYLLTLFCMSALLIMPPAQSLVLFPSAFISLLIGMLITGIPETILYGHITNSFFMVIISLFISIISYWTFCGHVINQQIIADKNKEIDALNEELIRKVQSQTDELVKMNSTLELEKLRISLFANISHEFKTPINVILSAEQLLEYKLKDDQSPISASCMKKYMSSIKQNCYRLIRLVTNIIDINTIDCGNMNLQLDNQDIVKATEDIVLSVAGLIKNKNISLIFDTEMEEKVIAIDLDKIERVILNLLSNAMKFTSPGGYITVNMFEQDNYVVISVKDTGIGIPEELQSAIFDRLVQVDRSFTKSSEGSGIGLSISKSIIDMHKGMIYVNSRVGEGSEFIVELPSYTIEGAKAEVAAVDELGRIEKVKIEFSDIYL</sequence>
<dbReference type="eggNOG" id="COG2205">
    <property type="taxonomic scope" value="Bacteria"/>
</dbReference>
<dbReference type="STRING" id="1195236.CTER_2078"/>
<keyword evidence="10" id="KW-0812">Transmembrane</keyword>
<gene>
    <name evidence="12" type="ORF">CTER_2078</name>
</gene>
<dbReference type="AlphaFoldDB" id="S0FP50"/>
<evidence type="ECO:0000256" key="2">
    <source>
        <dbReference type="ARBA" id="ARBA00012438"/>
    </source>
</evidence>
<feature type="transmembrane region" description="Helical" evidence="10">
    <location>
        <begin position="42"/>
        <end position="61"/>
    </location>
</feature>
<keyword evidence="13" id="KW-1185">Reference proteome</keyword>
<proteinExistence type="predicted"/>
<dbReference type="EC" id="2.7.13.3" evidence="2"/>
<dbReference type="InterPro" id="IPR004358">
    <property type="entry name" value="Sig_transdc_His_kin-like_C"/>
</dbReference>
<feature type="transmembrane region" description="Helical" evidence="10">
    <location>
        <begin position="103"/>
        <end position="123"/>
    </location>
</feature>
<evidence type="ECO:0000256" key="9">
    <source>
        <dbReference type="SAM" id="Coils"/>
    </source>
</evidence>
<keyword evidence="5" id="KW-0547">Nucleotide-binding</keyword>
<evidence type="ECO:0000256" key="4">
    <source>
        <dbReference type="ARBA" id="ARBA00022679"/>
    </source>
</evidence>
<keyword evidence="9" id="KW-0175">Coiled coil</keyword>
<organism evidence="12 13">
    <name type="scientific">Ruminiclostridium cellobioparum subsp. termitidis CT1112</name>
    <dbReference type="NCBI Taxonomy" id="1195236"/>
    <lineage>
        <taxon>Bacteria</taxon>
        <taxon>Bacillati</taxon>
        <taxon>Bacillota</taxon>
        <taxon>Clostridia</taxon>
        <taxon>Eubacteriales</taxon>
        <taxon>Oscillospiraceae</taxon>
        <taxon>Ruminiclostridium</taxon>
    </lineage>
</organism>
<dbReference type="SUPFAM" id="SSF47384">
    <property type="entry name" value="Homodimeric domain of signal transducing histidine kinase"/>
    <property type="match status" value="1"/>
</dbReference>
<dbReference type="SUPFAM" id="SSF55874">
    <property type="entry name" value="ATPase domain of HSP90 chaperone/DNA topoisomerase II/histidine kinase"/>
    <property type="match status" value="1"/>
</dbReference>
<protein>
    <recommendedName>
        <fullName evidence="2">histidine kinase</fullName>
        <ecNumber evidence="2">2.7.13.3</ecNumber>
    </recommendedName>
</protein>
<keyword evidence="6 12" id="KW-0418">Kinase</keyword>
<dbReference type="EMBL" id="AORV01000031">
    <property type="protein sequence ID" value="EMS72146.1"/>
    <property type="molecule type" value="Genomic_DNA"/>
</dbReference>
<keyword evidence="7" id="KW-0067">ATP-binding</keyword>
<dbReference type="InterPro" id="IPR005467">
    <property type="entry name" value="His_kinase_dom"/>
</dbReference>
<dbReference type="PRINTS" id="PR00344">
    <property type="entry name" value="BCTRLSENSOR"/>
</dbReference>
<evidence type="ECO:0000256" key="6">
    <source>
        <dbReference type="ARBA" id="ARBA00022777"/>
    </source>
</evidence>
<dbReference type="InterPro" id="IPR003661">
    <property type="entry name" value="HisK_dim/P_dom"/>
</dbReference>
<dbReference type="Gene3D" id="3.30.565.10">
    <property type="entry name" value="Histidine kinase-like ATPase, C-terminal domain"/>
    <property type="match status" value="1"/>
</dbReference>
<evidence type="ECO:0000313" key="12">
    <source>
        <dbReference type="EMBL" id="EMS72146.1"/>
    </source>
</evidence>
<evidence type="ECO:0000256" key="10">
    <source>
        <dbReference type="SAM" id="Phobius"/>
    </source>
</evidence>
<evidence type="ECO:0000313" key="13">
    <source>
        <dbReference type="Proteomes" id="UP000014155"/>
    </source>
</evidence>
<evidence type="ECO:0000259" key="11">
    <source>
        <dbReference type="PROSITE" id="PS50109"/>
    </source>
</evidence>
<name>S0FP50_RUMCE</name>
<feature type="transmembrane region" description="Helical" evidence="10">
    <location>
        <begin position="73"/>
        <end position="91"/>
    </location>
</feature>
<accession>S0FP50</accession>
<keyword evidence="3" id="KW-0597">Phosphoprotein</keyword>
<keyword evidence="10" id="KW-1133">Transmembrane helix</keyword>
<dbReference type="InterPro" id="IPR036890">
    <property type="entry name" value="HATPase_C_sf"/>
</dbReference>
<feature type="transmembrane region" description="Helical" evidence="10">
    <location>
        <begin position="152"/>
        <end position="171"/>
    </location>
</feature>
<keyword evidence="4" id="KW-0808">Transferase</keyword>
<dbReference type="PANTHER" id="PTHR43547">
    <property type="entry name" value="TWO-COMPONENT HISTIDINE KINASE"/>
    <property type="match status" value="1"/>
</dbReference>
<evidence type="ECO:0000256" key="5">
    <source>
        <dbReference type="ARBA" id="ARBA00022741"/>
    </source>
</evidence>
<dbReference type="Gene3D" id="1.10.287.130">
    <property type="match status" value="1"/>
</dbReference>
<dbReference type="InterPro" id="IPR036097">
    <property type="entry name" value="HisK_dim/P_sf"/>
</dbReference>
<feature type="transmembrane region" description="Helical" evidence="10">
    <location>
        <begin position="183"/>
        <end position="201"/>
    </location>
</feature>
<evidence type="ECO:0000256" key="3">
    <source>
        <dbReference type="ARBA" id="ARBA00022553"/>
    </source>
</evidence>
<dbReference type="PATRIC" id="fig|1195236.3.peg.2383"/>
<feature type="domain" description="Histidine kinase" evidence="11">
    <location>
        <begin position="255"/>
        <end position="478"/>
    </location>
</feature>
<dbReference type="PROSITE" id="PS50109">
    <property type="entry name" value="HIS_KIN"/>
    <property type="match status" value="1"/>
</dbReference>
<evidence type="ECO:0000256" key="1">
    <source>
        <dbReference type="ARBA" id="ARBA00000085"/>
    </source>
</evidence>
<comment type="caution">
    <text evidence="12">The sequence shown here is derived from an EMBL/GenBank/DDBJ whole genome shotgun (WGS) entry which is preliminary data.</text>
</comment>
<feature type="transmembrane region" description="Helical" evidence="10">
    <location>
        <begin position="130"/>
        <end position="146"/>
    </location>
</feature>
<evidence type="ECO:0000256" key="8">
    <source>
        <dbReference type="ARBA" id="ARBA00023012"/>
    </source>
</evidence>
<dbReference type="Pfam" id="PF02518">
    <property type="entry name" value="HATPase_c"/>
    <property type="match status" value="1"/>
</dbReference>